<organism evidence="10">
    <name type="scientific">bioreactor metagenome</name>
    <dbReference type="NCBI Taxonomy" id="1076179"/>
    <lineage>
        <taxon>unclassified sequences</taxon>
        <taxon>metagenomes</taxon>
        <taxon>ecological metagenomes</taxon>
    </lineage>
</organism>
<dbReference type="AlphaFoldDB" id="A0A644TM98"/>
<dbReference type="InterPro" id="IPR036148">
    <property type="entry name" value="MmgE/PrpD_sf"/>
</dbReference>
<dbReference type="GO" id="GO:0046872">
    <property type="term" value="F:metal ion binding"/>
    <property type="evidence" value="ECO:0007669"/>
    <property type="project" value="UniProtKB-KW"/>
</dbReference>
<accession>A0A644TM98</accession>
<evidence type="ECO:0000256" key="6">
    <source>
        <dbReference type="ARBA" id="ARBA00023004"/>
    </source>
</evidence>
<protein>
    <submittedName>
        <fullName evidence="10">L-serine dehydratase, alpha chain</fullName>
        <ecNumber evidence="10">4.3.1.17</ecNumber>
    </submittedName>
</protein>
<evidence type="ECO:0000256" key="3">
    <source>
        <dbReference type="ARBA" id="ARBA00022432"/>
    </source>
</evidence>
<dbReference type="EMBL" id="VSSQ01000040">
    <property type="protein sequence ID" value="MPL68088.1"/>
    <property type="molecule type" value="Genomic_DNA"/>
</dbReference>
<dbReference type="InterPro" id="IPR004642">
    <property type="entry name" value="Ser_deHydtase_asu"/>
</dbReference>
<dbReference type="Pfam" id="PF03313">
    <property type="entry name" value="SDH_alpha"/>
    <property type="match status" value="1"/>
</dbReference>
<dbReference type="InterPro" id="IPR005130">
    <property type="entry name" value="Ser_deHydtase-like_asu"/>
</dbReference>
<keyword evidence="6" id="KW-0408">Iron</keyword>
<dbReference type="EC" id="4.3.1.17" evidence="10"/>
<keyword evidence="7" id="KW-0411">Iron-sulfur</keyword>
<keyword evidence="3" id="KW-0312">Gluconeogenesis</keyword>
<comment type="caution">
    <text evidence="10">The sequence shown here is derived from an EMBL/GenBank/DDBJ whole genome shotgun (WGS) entry which is preliminary data.</text>
</comment>
<comment type="pathway">
    <text evidence="2">Carbohydrate biosynthesis; gluconeogenesis.</text>
</comment>
<feature type="domain" description="Serine dehydratase-like alpha subunit" evidence="9">
    <location>
        <begin position="20"/>
        <end position="278"/>
    </location>
</feature>
<gene>
    <name evidence="10" type="primary">sdhA_2</name>
    <name evidence="10" type="ORF">SDC9_13801</name>
</gene>
<dbReference type="GO" id="GO:0003941">
    <property type="term" value="F:L-serine ammonia-lyase activity"/>
    <property type="evidence" value="ECO:0007669"/>
    <property type="project" value="UniProtKB-EC"/>
</dbReference>
<evidence type="ECO:0000256" key="7">
    <source>
        <dbReference type="ARBA" id="ARBA00023014"/>
    </source>
</evidence>
<dbReference type="NCBIfam" id="TIGR00718">
    <property type="entry name" value="sda_alpha"/>
    <property type="match status" value="1"/>
</dbReference>
<evidence type="ECO:0000313" key="10">
    <source>
        <dbReference type="EMBL" id="MPL68088.1"/>
    </source>
</evidence>
<dbReference type="GO" id="GO:0006094">
    <property type="term" value="P:gluconeogenesis"/>
    <property type="evidence" value="ECO:0007669"/>
    <property type="project" value="UniProtKB-KW"/>
</dbReference>
<keyword evidence="5" id="KW-0479">Metal-binding</keyword>
<dbReference type="InterPro" id="IPR051318">
    <property type="entry name" value="Fe-S_L-Ser"/>
</dbReference>
<dbReference type="PANTHER" id="PTHR30182:SF1">
    <property type="entry name" value="L-SERINE DEHYDRATASE 1"/>
    <property type="match status" value="1"/>
</dbReference>
<evidence type="ECO:0000256" key="8">
    <source>
        <dbReference type="ARBA" id="ARBA00023239"/>
    </source>
</evidence>
<proteinExistence type="predicted"/>
<name>A0A644TM98_9ZZZZ</name>
<evidence type="ECO:0000259" key="9">
    <source>
        <dbReference type="Pfam" id="PF03313"/>
    </source>
</evidence>
<comment type="cofactor">
    <cofactor evidence="1">
        <name>[4Fe-4S] cluster</name>
        <dbReference type="ChEBI" id="CHEBI:49883"/>
    </cofactor>
</comment>
<evidence type="ECO:0000256" key="4">
    <source>
        <dbReference type="ARBA" id="ARBA00022485"/>
    </source>
</evidence>
<sequence>MKINFTRIDEMIAISDSLQKPLSSVILEFEAQRSERPQNEIWTDMKASLKVMRTAINEGLAQTDKSFSGLVGGDANRLINKINNSPGLTGSISAHAAAYALSVSEVNASMGKVVACPTAGSCGILPGALLAAGEALDADDDDLVRALFTAAGIGMVIAENASIAGAIGGCQAECGSAAAMAAGAITDMAGGTPQQVSHALALALKNLLGLVCDPVAGLVEVPCVKRNAFGAVHALLAAEMALAGIESVIPSDEVISTMHQIGLSMPRALKETSEGGLAKTPTAISITARLQAGKPANL</sequence>
<keyword evidence="8 10" id="KW-0456">Lyase</keyword>
<dbReference type="PANTHER" id="PTHR30182">
    <property type="entry name" value="L-SERINE DEHYDRATASE"/>
    <property type="match status" value="1"/>
</dbReference>
<dbReference type="SUPFAM" id="SSF103378">
    <property type="entry name" value="2-methylcitrate dehydratase PrpD"/>
    <property type="match status" value="1"/>
</dbReference>
<dbReference type="GO" id="GO:0051539">
    <property type="term" value="F:4 iron, 4 sulfur cluster binding"/>
    <property type="evidence" value="ECO:0007669"/>
    <property type="project" value="UniProtKB-KW"/>
</dbReference>
<keyword evidence="4" id="KW-0004">4Fe-4S</keyword>
<evidence type="ECO:0000256" key="5">
    <source>
        <dbReference type="ARBA" id="ARBA00022723"/>
    </source>
</evidence>
<evidence type="ECO:0000256" key="2">
    <source>
        <dbReference type="ARBA" id="ARBA00004742"/>
    </source>
</evidence>
<reference evidence="10" key="1">
    <citation type="submission" date="2019-08" db="EMBL/GenBank/DDBJ databases">
        <authorList>
            <person name="Kucharzyk K."/>
            <person name="Murdoch R.W."/>
            <person name="Higgins S."/>
            <person name="Loffler F."/>
        </authorList>
    </citation>
    <scope>NUCLEOTIDE SEQUENCE</scope>
</reference>
<evidence type="ECO:0000256" key="1">
    <source>
        <dbReference type="ARBA" id="ARBA00001966"/>
    </source>
</evidence>